<comment type="caution">
    <text evidence="1">The sequence shown here is derived from an EMBL/GenBank/DDBJ whole genome shotgun (WGS) entry which is preliminary data.</text>
</comment>
<dbReference type="InterPro" id="IPR018899">
    <property type="entry name" value="Conjug_transposon_Tra0"/>
</dbReference>
<dbReference type="AlphaFoldDB" id="K1T7N9"/>
<protein>
    <submittedName>
        <fullName evidence="1">Conjugative transposon protein TraO</fullName>
    </submittedName>
</protein>
<proteinExistence type="predicted"/>
<sequence>MKRAAFILVLALSLTCTAGKSFAQRTLPGMRGLELRSGMVDGWYSSSPSSATGYYFGLAMSRYSKNANKWVYGIEYLNRGYPYKSERIPMAQFTGEGGYYYKFLSDVSKTFFFYLGGSAMAGYETVNWGDRLLSD</sequence>
<name>K1T7N9_9ZZZZ</name>
<accession>K1T7N9</accession>
<dbReference type="EMBL" id="AJWY01008001">
    <property type="protein sequence ID" value="EKC62420.1"/>
    <property type="molecule type" value="Genomic_DNA"/>
</dbReference>
<reference evidence="1" key="1">
    <citation type="journal article" date="2013" name="Environ. Microbiol.">
        <title>Microbiota from the distal guts of lean and obese adolescents exhibit partial functional redundancy besides clear differences in community structure.</title>
        <authorList>
            <person name="Ferrer M."/>
            <person name="Ruiz A."/>
            <person name="Lanza F."/>
            <person name="Haange S.B."/>
            <person name="Oberbach A."/>
            <person name="Till H."/>
            <person name="Bargiela R."/>
            <person name="Campoy C."/>
            <person name="Segura M.T."/>
            <person name="Richter M."/>
            <person name="von Bergen M."/>
            <person name="Seifert J."/>
            <person name="Suarez A."/>
        </authorList>
    </citation>
    <scope>NUCLEOTIDE SEQUENCE</scope>
</reference>
<evidence type="ECO:0000313" key="1">
    <source>
        <dbReference type="EMBL" id="EKC62420.1"/>
    </source>
</evidence>
<dbReference type="Pfam" id="PF10626">
    <property type="entry name" value="TraO"/>
    <property type="match status" value="1"/>
</dbReference>
<feature type="non-terminal residue" evidence="1">
    <location>
        <position position="135"/>
    </location>
</feature>
<gene>
    <name evidence="1" type="ORF">LEA_11847</name>
</gene>
<organism evidence="1">
    <name type="scientific">human gut metagenome</name>
    <dbReference type="NCBI Taxonomy" id="408170"/>
    <lineage>
        <taxon>unclassified sequences</taxon>
        <taxon>metagenomes</taxon>
        <taxon>organismal metagenomes</taxon>
    </lineage>
</organism>